<protein>
    <submittedName>
        <fullName evidence="2">Uncharacterized protein</fullName>
    </submittedName>
</protein>
<evidence type="ECO:0000313" key="2">
    <source>
        <dbReference type="EMBL" id="KAF4373125.1"/>
    </source>
</evidence>
<gene>
    <name evidence="2" type="ORF">F8388_019307</name>
</gene>
<accession>A0A7J6FR55</accession>
<dbReference type="EMBL" id="JAATIP010000101">
    <property type="protein sequence ID" value="KAF4373125.1"/>
    <property type="molecule type" value="Genomic_DNA"/>
</dbReference>
<comment type="caution">
    <text evidence="2">The sequence shown here is derived from an EMBL/GenBank/DDBJ whole genome shotgun (WGS) entry which is preliminary data.</text>
</comment>
<feature type="region of interest" description="Disordered" evidence="1">
    <location>
        <begin position="1"/>
        <end position="32"/>
    </location>
</feature>
<organism evidence="2 3">
    <name type="scientific">Cannabis sativa</name>
    <name type="common">Hemp</name>
    <name type="synonym">Marijuana</name>
    <dbReference type="NCBI Taxonomy" id="3483"/>
    <lineage>
        <taxon>Eukaryota</taxon>
        <taxon>Viridiplantae</taxon>
        <taxon>Streptophyta</taxon>
        <taxon>Embryophyta</taxon>
        <taxon>Tracheophyta</taxon>
        <taxon>Spermatophyta</taxon>
        <taxon>Magnoliopsida</taxon>
        <taxon>eudicotyledons</taxon>
        <taxon>Gunneridae</taxon>
        <taxon>Pentapetalae</taxon>
        <taxon>rosids</taxon>
        <taxon>fabids</taxon>
        <taxon>Rosales</taxon>
        <taxon>Cannabaceae</taxon>
        <taxon>Cannabis</taxon>
    </lineage>
</organism>
<name>A0A7J6FR55_CANSA</name>
<evidence type="ECO:0000256" key="1">
    <source>
        <dbReference type="SAM" id="MobiDB-lite"/>
    </source>
</evidence>
<sequence length="66" mass="7087">MHLVDLEATKAVKQTQIPTPSPSPSPSPSSSSFSFFNGDFDCLNPSSPTLSEQSGVLLRFSSPCLW</sequence>
<dbReference type="AlphaFoldDB" id="A0A7J6FR55"/>
<evidence type="ECO:0000313" key="3">
    <source>
        <dbReference type="Proteomes" id="UP000525078"/>
    </source>
</evidence>
<feature type="compositionally biased region" description="Basic and acidic residues" evidence="1">
    <location>
        <begin position="1"/>
        <end position="10"/>
    </location>
</feature>
<proteinExistence type="predicted"/>
<reference evidence="2 3" key="1">
    <citation type="journal article" date="2020" name="bioRxiv">
        <title>Sequence and annotation of 42 cannabis genomes reveals extensive copy number variation in cannabinoid synthesis and pathogen resistance genes.</title>
        <authorList>
            <person name="Mckernan K.J."/>
            <person name="Helbert Y."/>
            <person name="Kane L.T."/>
            <person name="Ebling H."/>
            <person name="Zhang L."/>
            <person name="Liu B."/>
            <person name="Eaton Z."/>
            <person name="Mclaughlin S."/>
            <person name="Kingan S."/>
            <person name="Baybayan P."/>
            <person name="Concepcion G."/>
            <person name="Jordan M."/>
            <person name="Riva A."/>
            <person name="Barbazuk W."/>
            <person name="Harkins T."/>
        </authorList>
    </citation>
    <scope>NUCLEOTIDE SEQUENCE [LARGE SCALE GENOMIC DNA]</scope>
    <source>
        <strain evidence="3">cv. Jamaican Lion 4</strain>
        <tissue evidence="2">Leaf</tissue>
    </source>
</reference>
<dbReference type="Proteomes" id="UP000525078">
    <property type="component" value="Unassembled WGS sequence"/>
</dbReference>